<feature type="compositionally biased region" description="Basic and acidic residues" evidence="1">
    <location>
        <begin position="353"/>
        <end position="378"/>
    </location>
</feature>
<dbReference type="EMBL" id="JABBYC010000015">
    <property type="protein sequence ID" value="MBL0886683.1"/>
    <property type="molecule type" value="Genomic_DNA"/>
</dbReference>
<evidence type="ECO:0000313" key="4">
    <source>
        <dbReference type="Proteomes" id="UP000675409"/>
    </source>
</evidence>
<evidence type="ECO:0000313" key="3">
    <source>
        <dbReference type="EMBL" id="MBL0886683.1"/>
    </source>
</evidence>
<dbReference type="InterPro" id="IPR029058">
    <property type="entry name" value="AB_hydrolase_fold"/>
</dbReference>
<gene>
    <name evidence="3" type="ORF">HGK34_10435</name>
</gene>
<sequence length="378" mass="42164">MWMSDVLDGFEQLTLDLEPDEEGDVVATLVRRIRPGETDAGIDLLYVHGWNDYFFQAHLADFWESLGVRFHALDLRKYGRSIRDGQTLNYVADLATYDEDIDAALTAIGHGSPSAGGTRRLLLMGHSTGGLTLSLWASRYPGRASGLVLNAPWLELLGGEAGRRVLQPSMRAAAAINPRGPVVYYDRGIYSRAVSAEYGGEWTYDTQWRSDQGRRPTPAWMAAVLRGHDQVAHGLTIDAPVLVLLSARSTVPNRWTEETRRTDTVLDVMAVARRVPSLGRVTTLVWLDGAVHDVTLSAAHVREVVWRETARWFRGYLEPETVLRDAAPATPDHVPWWRRALMDVTARRAGARRRPEPPGRERARSAPSAADRRAEDRA</sequence>
<organism evidence="3 4">
    <name type="scientific">Myceligenerans indicum</name>
    <dbReference type="NCBI Taxonomy" id="2593663"/>
    <lineage>
        <taxon>Bacteria</taxon>
        <taxon>Bacillati</taxon>
        <taxon>Actinomycetota</taxon>
        <taxon>Actinomycetes</taxon>
        <taxon>Micrococcales</taxon>
        <taxon>Promicromonosporaceae</taxon>
        <taxon>Myceligenerans</taxon>
    </lineage>
</organism>
<comment type="caution">
    <text evidence="3">The sequence shown here is derived from an EMBL/GenBank/DDBJ whole genome shotgun (WGS) entry which is preliminary data.</text>
</comment>
<dbReference type="GO" id="GO:0016787">
    <property type="term" value="F:hydrolase activity"/>
    <property type="evidence" value="ECO:0007669"/>
    <property type="project" value="UniProtKB-KW"/>
</dbReference>
<accession>A0ABS1LLM4</accession>
<dbReference type="RefSeq" id="WP_201846906.1">
    <property type="nucleotide sequence ID" value="NZ_JABBYC010000015.1"/>
</dbReference>
<feature type="region of interest" description="Disordered" evidence="1">
    <location>
        <begin position="347"/>
        <end position="378"/>
    </location>
</feature>
<keyword evidence="3" id="KW-0378">Hydrolase</keyword>
<feature type="domain" description="Serine aminopeptidase S33" evidence="2">
    <location>
        <begin position="45"/>
        <end position="293"/>
    </location>
</feature>
<proteinExistence type="predicted"/>
<dbReference type="SUPFAM" id="SSF53474">
    <property type="entry name" value="alpha/beta-Hydrolases"/>
    <property type="match status" value="1"/>
</dbReference>
<keyword evidence="4" id="KW-1185">Reference proteome</keyword>
<dbReference type="InterPro" id="IPR022742">
    <property type="entry name" value="Hydrolase_4"/>
</dbReference>
<dbReference type="Gene3D" id="3.40.50.1820">
    <property type="entry name" value="alpha/beta hydrolase"/>
    <property type="match status" value="1"/>
</dbReference>
<protein>
    <submittedName>
        <fullName evidence="3">Alpha/beta hydrolase</fullName>
    </submittedName>
</protein>
<name>A0ABS1LLM4_9MICO</name>
<evidence type="ECO:0000259" key="2">
    <source>
        <dbReference type="Pfam" id="PF12146"/>
    </source>
</evidence>
<reference evidence="3 4" key="1">
    <citation type="journal article" date="2021" name="Arch. Microbiol.">
        <title>Myceligenerans indicum sp. nov., an actinobacterium isolated from mangrove sediment of Sundarbans, India.</title>
        <authorList>
            <person name="Asha K."/>
            <person name="Bhadury P."/>
        </authorList>
    </citation>
    <scope>NUCLEOTIDE SEQUENCE [LARGE SCALE GENOMIC DNA]</scope>
    <source>
        <strain evidence="3 4">I2</strain>
    </source>
</reference>
<evidence type="ECO:0000256" key="1">
    <source>
        <dbReference type="SAM" id="MobiDB-lite"/>
    </source>
</evidence>
<dbReference type="Pfam" id="PF12146">
    <property type="entry name" value="Hydrolase_4"/>
    <property type="match status" value="1"/>
</dbReference>
<dbReference type="Proteomes" id="UP000675409">
    <property type="component" value="Unassembled WGS sequence"/>
</dbReference>